<dbReference type="OrthoDB" id="9795011at2"/>
<dbReference type="Gene3D" id="1.10.357.10">
    <property type="entry name" value="Tetracycline Repressor, domain 2"/>
    <property type="match status" value="1"/>
</dbReference>
<dbReference type="Pfam" id="PF21597">
    <property type="entry name" value="TetR_C_43"/>
    <property type="match status" value="1"/>
</dbReference>
<dbReference type="InterPro" id="IPR009057">
    <property type="entry name" value="Homeodomain-like_sf"/>
</dbReference>
<reference evidence="6 7" key="1">
    <citation type="submission" date="2017-06" db="EMBL/GenBank/DDBJ databases">
        <authorList>
            <person name="Kim H.J."/>
            <person name="Triplett B.A."/>
        </authorList>
    </citation>
    <scope>NUCLEOTIDE SEQUENCE [LARGE SCALE GENOMIC DNA]</scope>
    <source>
        <strain evidence="6">FRACA_ARgP5</strain>
    </source>
</reference>
<dbReference type="GO" id="GO:0000976">
    <property type="term" value="F:transcription cis-regulatory region binding"/>
    <property type="evidence" value="ECO:0007669"/>
    <property type="project" value="TreeGrafter"/>
</dbReference>
<evidence type="ECO:0000256" key="2">
    <source>
        <dbReference type="ARBA" id="ARBA00023125"/>
    </source>
</evidence>
<dbReference type="EMBL" id="FZMO01000534">
    <property type="protein sequence ID" value="SNQ51334.1"/>
    <property type="molecule type" value="Genomic_DNA"/>
</dbReference>
<dbReference type="InterPro" id="IPR050109">
    <property type="entry name" value="HTH-type_TetR-like_transc_reg"/>
</dbReference>
<dbReference type="InterPro" id="IPR049445">
    <property type="entry name" value="TetR_SbtR-like_C"/>
</dbReference>
<evidence type="ECO:0000313" key="7">
    <source>
        <dbReference type="Proteomes" id="UP000234331"/>
    </source>
</evidence>
<organism evidence="6 7">
    <name type="scientific">Frankia canadensis</name>
    <dbReference type="NCBI Taxonomy" id="1836972"/>
    <lineage>
        <taxon>Bacteria</taxon>
        <taxon>Bacillati</taxon>
        <taxon>Actinomycetota</taxon>
        <taxon>Actinomycetes</taxon>
        <taxon>Frankiales</taxon>
        <taxon>Frankiaceae</taxon>
        <taxon>Frankia</taxon>
    </lineage>
</organism>
<dbReference type="SUPFAM" id="SSF48498">
    <property type="entry name" value="Tetracyclin repressor-like, C-terminal domain"/>
    <property type="match status" value="1"/>
</dbReference>
<evidence type="ECO:0000259" key="5">
    <source>
        <dbReference type="PROSITE" id="PS50977"/>
    </source>
</evidence>
<dbReference type="PROSITE" id="PS50977">
    <property type="entry name" value="HTH_TETR_2"/>
    <property type="match status" value="1"/>
</dbReference>
<protein>
    <submittedName>
        <fullName evidence="6">Transcriptional regulator, TetR family protein</fullName>
    </submittedName>
</protein>
<gene>
    <name evidence="6" type="ORF">FRACA_680008</name>
</gene>
<keyword evidence="3" id="KW-0804">Transcription</keyword>
<dbReference type="PRINTS" id="PR00455">
    <property type="entry name" value="HTHTETR"/>
</dbReference>
<dbReference type="RefSeq" id="WP_101835185.1">
    <property type="nucleotide sequence ID" value="NZ_FZMO01000534.1"/>
</dbReference>
<proteinExistence type="predicted"/>
<accession>A0A2I2L094</accession>
<keyword evidence="1" id="KW-0805">Transcription regulation</keyword>
<dbReference type="InterPro" id="IPR001647">
    <property type="entry name" value="HTH_TetR"/>
</dbReference>
<dbReference type="Pfam" id="PF00440">
    <property type="entry name" value="TetR_N"/>
    <property type="match status" value="1"/>
</dbReference>
<feature type="domain" description="HTH tetR-type" evidence="5">
    <location>
        <begin position="13"/>
        <end position="72"/>
    </location>
</feature>
<feature type="DNA-binding region" description="H-T-H motif" evidence="4">
    <location>
        <begin position="35"/>
        <end position="54"/>
    </location>
</feature>
<dbReference type="AlphaFoldDB" id="A0A2I2L094"/>
<name>A0A2I2L094_9ACTN</name>
<keyword evidence="7" id="KW-1185">Reference proteome</keyword>
<dbReference type="GO" id="GO:0003700">
    <property type="term" value="F:DNA-binding transcription factor activity"/>
    <property type="evidence" value="ECO:0007669"/>
    <property type="project" value="TreeGrafter"/>
</dbReference>
<dbReference type="InterPro" id="IPR036271">
    <property type="entry name" value="Tet_transcr_reg_TetR-rel_C_sf"/>
</dbReference>
<dbReference type="PANTHER" id="PTHR30055">
    <property type="entry name" value="HTH-TYPE TRANSCRIPTIONAL REGULATOR RUTR"/>
    <property type="match status" value="1"/>
</dbReference>
<sequence length="204" mass="21907">MTGRSRPLRADAARNRAKLLDAATAVFGERGLDAPLEQIARHAEVGIATLYAHFPSREALVAAVLPGRLAAVDQLGGVALADPDPWRGFTGFVVGLFALRAQDRGLNDALAEWVAADSEIVREACQRGLDLAEKIIERARLDGRLRSDFTSADLSTIGRAMAHVINESTEATASEWRRCLTFFLDGLRAHPADADSPATTGHPV</sequence>
<evidence type="ECO:0000256" key="1">
    <source>
        <dbReference type="ARBA" id="ARBA00023015"/>
    </source>
</evidence>
<evidence type="ECO:0000256" key="4">
    <source>
        <dbReference type="PROSITE-ProRule" id="PRU00335"/>
    </source>
</evidence>
<dbReference type="PANTHER" id="PTHR30055:SF234">
    <property type="entry name" value="HTH-TYPE TRANSCRIPTIONAL REGULATOR BETI"/>
    <property type="match status" value="1"/>
</dbReference>
<keyword evidence="2 4" id="KW-0238">DNA-binding</keyword>
<evidence type="ECO:0000256" key="3">
    <source>
        <dbReference type="ARBA" id="ARBA00023163"/>
    </source>
</evidence>
<dbReference type="SUPFAM" id="SSF46689">
    <property type="entry name" value="Homeodomain-like"/>
    <property type="match status" value="1"/>
</dbReference>
<dbReference type="Proteomes" id="UP000234331">
    <property type="component" value="Unassembled WGS sequence"/>
</dbReference>
<evidence type="ECO:0000313" key="6">
    <source>
        <dbReference type="EMBL" id="SNQ51334.1"/>
    </source>
</evidence>